<dbReference type="EMBL" id="CP089983">
    <property type="protein sequence ID" value="WXB08250.1"/>
    <property type="molecule type" value="Genomic_DNA"/>
</dbReference>
<dbReference type="RefSeq" id="WP_394837925.1">
    <property type="nucleotide sequence ID" value="NZ_CP089929.1"/>
</dbReference>
<feature type="signal peptide" evidence="2">
    <location>
        <begin position="1"/>
        <end position="17"/>
    </location>
</feature>
<evidence type="ECO:0000313" key="4">
    <source>
        <dbReference type="Proteomes" id="UP001374803"/>
    </source>
</evidence>
<feature type="region of interest" description="Disordered" evidence="1">
    <location>
        <begin position="29"/>
        <end position="103"/>
    </location>
</feature>
<sequence length="186" mass="18628">MMTGRTTLRIVAGIACAFVLIAGCSSTETNGDQQGLDNPGNDGGASDGGNPGNPMNDGGADTGPVSRSDGGKSDAGKPDAGGRDAGTRDSGTDPVPIDAGDPGPTCTATSGDPACDPCLAEYCCEPAETCRANPECNAIVECVQSKCQKGDNGCIYGCYTAHPRGQADVTKLAQCLQRNCSATCSL</sequence>
<reference evidence="3" key="1">
    <citation type="submission" date="2021-12" db="EMBL/GenBank/DDBJ databases">
        <title>Discovery of the Pendulisporaceae a myxobacterial family with distinct sporulation behavior and unique specialized metabolism.</title>
        <authorList>
            <person name="Garcia R."/>
            <person name="Popoff A."/>
            <person name="Bader C.D."/>
            <person name="Loehr J."/>
            <person name="Walesch S."/>
            <person name="Walt C."/>
            <person name="Boldt J."/>
            <person name="Bunk B."/>
            <person name="Haeckl F.J.F.P.J."/>
            <person name="Gunesch A.P."/>
            <person name="Birkelbach J."/>
            <person name="Nuebel U."/>
            <person name="Pietschmann T."/>
            <person name="Bach T."/>
            <person name="Mueller R."/>
        </authorList>
    </citation>
    <scope>NUCLEOTIDE SEQUENCE</scope>
    <source>
        <strain evidence="3">MSr11367</strain>
    </source>
</reference>
<dbReference type="PROSITE" id="PS51257">
    <property type="entry name" value="PROKAR_LIPOPROTEIN"/>
    <property type="match status" value="1"/>
</dbReference>
<gene>
    <name evidence="3" type="ORF">LVJ94_13520</name>
</gene>
<keyword evidence="2" id="KW-0732">Signal</keyword>
<proteinExistence type="predicted"/>
<organism evidence="3 4">
    <name type="scientific">Pendulispora rubella</name>
    <dbReference type="NCBI Taxonomy" id="2741070"/>
    <lineage>
        <taxon>Bacteria</taxon>
        <taxon>Pseudomonadati</taxon>
        <taxon>Myxococcota</taxon>
        <taxon>Myxococcia</taxon>
        <taxon>Myxococcales</taxon>
        <taxon>Sorangiineae</taxon>
        <taxon>Pendulisporaceae</taxon>
        <taxon>Pendulispora</taxon>
    </lineage>
</organism>
<feature type="compositionally biased region" description="Gly residues" evidence="1">
    <location>
        <begin position="41"/>
        <end position="51"/>
    </location>
</feature>
<evidence type="ECO:0000313" key="3">
    <source>
        <dbReference type="EMBL" id="WXB08250.1"/>
    </source>
</evidence>
<evidence type="ECO:0000256" key="1">
    <source>
        <dbReference type="SAM" id="MobiDB-lite"/>
    </source>
</evidence>
<accession>A0ABZ2LGI6</accession>
<evidence type="ECO:0000256" key="2">
    <source>
        <dbReference type="SAM" id="SignalP"/>
    </source>
</evidence>
<keyword evidence="4" id="KW-1185">Reference proteome</keyword>
<feature type="chain" id="PRO_5045977866" evidence="2">
    <location>
        <begin position="18"/>
        <end position="186"/>
    </location>
</feature>
<dbReference type="Proteomes" id="UP001374803">
    <property type="component" value="Chromosome"/>
</dbReference>
<name>A0ABZ2LGI6_9BACT</name>
<protein>
    <submittedName>
        <fullName evidence="3">Uncharacterized protein</fullName>
    </submittedName>
</protein>
<feature type="compositionally biased region" description="Basic and acidic residues" evidence="1">
    <location>
        <begin position="69"/>
        <end position="91"/>
    </location>
</feature>